<feature type="transmembrane region" description="Helical" evidence="1">
    <location>
        <begin position="83"/>
        <end position="111"/>
    </location>
</feature>
<dbReference type="OrthoDB" id="134977at2"/>
<dbReference type="KEGG" id="rca:Rcas_3043"/>
<evidence type="ECO:0000313" key="3">
    <source>
        <dbReference type="Proteomes" id="UP000000263"/>
    </source>
</evidence>
<feature type="transmembrane region" description="Helical" evidence="1">
    <location>
        <begin position="131"/>
        <end position="147"/>
    </location>
</feature>
<evidence type="ECO:0008006" key="4">
    <source>
        <dbReference type="Google" id="ProtNLM"/>
    </source>
</evidence>
<name>A7NNG1_ROSCS</name>
<feature type="transmembrane region" description="Helical" evidence="1">
    <location>
        <begin position="234"/>
        <end position="257"/>
    </location>
</feature>
<keyword evidence="1" id="KW-0472">Membrane</keyword>
<keyword evidence="1" id="KW-0812">Transmembrane</keyword>
<accession>A7NNG1</accession>
<gene>
    <name evidence="2" type="ordered locus">Rcas_3043</name>
</gene>
<organism evidence="2 3">
    <name type="scientific">Roseiflexus castenholzii (strain DSM 13941 / HLO8)</name>
    <dbReference type="NCBI Taxonomy" id="383372"/>
    <lineage>
        <taxon>Bacteria</taxon>
        <taxon>Bacillati</taxon>
        <taxon>Chloroflexota</taxon>
        <taxon>Chloroflexia</taxon>
        <taxon>Chloroflexales</taxon>
        <taxon>Roseiflexineae</taxon>
        <taxon>Roseiflexaceae</taxon>
        <taxon>Roseiflexus</taxon>
    </lineage>
</organism>
<dbReference type="HOGENOM" id="CLU_318255_0_0_0"/>
<keyword evidence="1" id="KW-1133">Transmembrane helix</keyword>
<feature type="transmembrane region" description="Helical" evidence="1">
    <location>
        <begin position="402"/>
        <end position="421"/>
    </location>
</feature>
<dbReference type="AlphaFoldDB" id="A7NNG1"/>
<dbReference type="eggNOG" id="COG1971">
    <property type="taxonomic scope" value="Bacteria"/>
</dbReference>
<dbReference type="Proteomes" id="UP000000263">
    <property type="component" value="Chromosome"/>
</dbReference>
<evidence type="ECO:0000256" key="1">
    <source>
        <dbReference type="SAM" id="Phobius"/>
    </source>
</evidence>
<evidence type="ECO:0000313" key="2">
    <source>
        <dbReference type="EMBL" id="ABU59097.1"/>
    </source>
</evidence>
<proteinExistence type="predicted"/>
<feature type="transmembrane region" description="Helical" evidence="1">
    <location>
        <begin position="433"/>
        <end position="453"/>
    </location>
</feature>
<dbReference type="RefSeq" id="WP_012121521.1">
    <property type="nucleotide sequence ID" value="NC_009767.1"/>
</dbReference>
<dbReference type="STRING" id="383372.Rcas_3043"/>
<dbReference type="EMBL" id="CP000804">
    <property type="protein sequence ID" value="ABU59097.1"/>
    <property type="molecule type" value="Genomic_DNA"/>
</dbReference>
<keyword evidence="3" id="KW-1185">Reference proteome</keyword>
<feature type="transmembrane region" description="Helical" evidence="1">
    <location>
        <begin position="349"/>
        <end position="368"/>
    </location>
</feature>
<feature type="transmembrane region" description="Helical" evidence="1">
    <location>
        <begin position="309"/>
        <end position="329"/>
    </location>
</feature>
<sequence>MWRYRSIVALLPPLAYLLLAVVFTWPLAAHGTTALGSGLDPMLQTWVLAWNTHAITTNPLTVWHAPIFFPYPDTLAYSDHHLLLSLVALPLIIAGGPVLAYNLLTLTSYALTGWAVYLLAREMFANAPNKWIRATGAFAAGAVFAFGTYRMTHFVHLQLLQTAWLPLALLFLRRLLRTPDGNGGRWRDAALFGLFAGIQCVTALYYASFTALALGLYVAIWLPEALRSPARADLWRRIGGLALGGGVAALIIIPLTLPYVRVYEYLGVVRSLRELDNWSAPLQAYLAVPPTNWLYGSRGGWFTASGGEFALFPGFTTIGLATVGATGAVWRRRGDRSAAPDGIPPERDVIFLVLLAIIAFVLSLGTGIRLERGSDPLPIPLPYPLLYERIPGFGALRVPARWAMLTHLALALLAGIALVRLGRWFVLVQQRRWVAPAALLVIGSGALLEHAAIPVPLATPPSPPPIYAWLGTQPDIHAILELPVGSTPRGAELERITFRQLYQMQHWKPLATGYSGIIPFGTTDLLRRVQRLPDDDTLRYLALAGIDTLVIHRNEYDAEQLARLLAWADATPLLRRRAEIGDALVYTISPEAEMPSPVMTGASVFVSADERVPGVLALGLIRRWKAGGANLYGAGRTRYYPELQPLHAGQVCDYGLLAADEDPVVVGFSADGLRWRSNGLALYARDPHLIAALDLAQPVVGQFHPAYPSTLTVMLEERRIRIANIVIPLDAPLTEAHIELDIASLSEQTLVIGDTIYAIASGAVTIAAPVTLNQPTQINGPAEATVIQRIRVLSAPRAPAPPPEGTLALSADSRFDGSQLTVIAHIGGAGALVIDVHGAAARDDRPIHLLEGVLPVPPNGDPLVFSVDLLSPNEPWVIHRGKAEDGRYVAYVKSSTRTGAAGVPVATFFIRNGAISDPRPAPLPLRIVGE</sequence>
<feature type="transmembrane region" description="Helical" evidence="1">
    <location>
        <begin position="192"/>
        <end position="222"/>
    </location>
</feature>
<protein>
    <recommendedName>
        <fullName evidence="4">YfhO family protein</fullName>
    </recommendedName>
</protein>
<reference evidence="2 3" key="1">
    <citation type="submission" date="2007-08" db="EMBL/GenBank/DDBJ databases">
        <title>Complete sequence of Roseiflexus castenholzii DSM 13941.</title>
        <authorList>
            <consortium name="US DOE Joint Genome Institute"/>
            <person name="Copeland A."/>
            <person name="Lucas S."/>
            <person name="Lapidus A."/>
            <person name="Barry K."/>
            <person name="Glavina del Rio T."/>
            <person name="Dalin E."/>
            <person name="Tice H."/>
            <person name="Pitluck S."/>
            <person name="Thompson L.S."/>
            <person name="Brettin T."/>
            <person name="Bruce D."/>
            <person name="Detter J.C."/>
            <person name="Han C."/>
            <person name="Tapia R."/>
            <person name="Schmutz J."/>
            <person name="Larimer F."/>
            <person name="Land M."/>
            <person name="Hauser L."/>
            <person name="Kyrpides N."/>
            <person name="Mikhailova N."/>
            <person name="Bryant D.A."/>
            <person name="Hanada S."/>
            <person name="Tsukatani Y."/>
            <person name="Richardson P."/>
        </authorList>
    </citation>
    <scope>NUCLEOTIDE SEQUENCE [LARGE SCALE GENOMIC DNA]</scope>
    <source>
        <strain evidence="3">DSM 13941 / HLO8</strain>
    </source>
</reference>